<organism evidence="2">
    <name type="scientific">Haloarcula hispanica</name>
    <dbReference type="NCBI Taxonomy" id="51589"/>
    <lineage>
        <taxon>Archaea</taxon>
        <taxon>Methanobacteriati</taxon>
        <taxon>Methanobacteriota</taxon>
        <taxon>Stenosarchaea group</taxon>
        <taxon>Halobacteria</taxon>
        <taxon>Halobacteriales</taxon>
        <taxon>Haloarculaceae</taxon>
        <taxon>Haloarcula</taxon>
    </lineage>
</organism>
<proteinExistence type="predicted"/>
<reference evidence="2" key="1">
    <citation type="journal article" date="1999" name="J. Bacteriol.">
        <title>An improved transposon for the halophilic archaeon Haloarcula hispanica.</title>
        <authorList>
            <person name="Woods W.G."/>
            <person name="Ngui K."/>
            <person name="Dyall-Smith M.L."/>
        </authorList>
    </citation>
    <scope>NUCLEOTIDE SEQUENCE</scope>
</reference>
<protein>
    <submittedName>
        <fullName evidence="2">Uncharacterized protein</fullName>
    </submittedName>
</protein>
<feature type="non-terminal residue" evidence="2">
    <location>
        <position position="1"/>
    </location>
</feature>
<dbReference type="AlphaFoldDB" id="Q7ZAH8"/>
<name>Q7ZAH8_HALHI</name>
<feature type="compositionally biased region" description="Basic and acidic residues" evidence="1">
    <location>
        <begin position="125"/>
        <end position="136"/>
    </location>
</feature>
<sequence>DIKYCFSSHPVFPIGEVCLELYLNKYNTSENPKEFNRSEFESAYLNNVHFGDDRESMTTIAEDRVDDLLEFSLSHGIIKKDDDIVEQRDFKIMWSSEDPGDIKSMVQNKYIDSKVPERTGQIAYDRTKEEHEKGEASLDDFAN</sequence>
<accession>Q7ZAH8</accession>
<dbReference type="EMBL" id="AF150942">
    <property type="protein sequence ID" value="AAP41495.1"/>
    <property type="molecule type" value="Genomic_DNA"/>
</dbReference>
<evidence type="ECO:0000256" key="1">
    <source>
        <dbReference type="SAM" id="MobiDB-lite"/>
    </source>
</evidence>
<evidence type="ECO:0000313" key="2">
    <source>
        <dbReference type="EMBL" id="AAP41495.1"/>
    </source>
</evidence>
<reference evidence="2" key="2">
    <citation type="submission" date="2003-05" db="EMBL/GenBank/DDBJ databases">
        <authorList>
            <person name="Dyall-Smith M.L."/>
            <person name="Ngui K."/>
            <person name="Woods W.G."/>
        </authorList>
    </citation>
    <scope>NUCLEOTIDE SEQUENCE</scope>
</reference>
<feature type="region of interest" description="Disordered" evidence="1">
    <location>
        <begin position="124"/>
        <end position="143"/>
    </location>
</feature>